<evidence type="ECO:0000256" key="2">
    <source>
        <dbReference type="ARBA" id="ARBA00022630"/>
    </source>
</evidence>
<evidence type="ECO:0000259" key="6">
    <source>
        <dbReference type="Pfam" id="PF01494"/>
    </source>
</evidence>
<reference evidence="7" key="1">
    <citation type="journal article" date="2020" name="Stud. Mycol.">
        <title>101 Dothideomycetes genomes: a test case for predicting lifestyles and emergence of pathogens.</title>
        <authorList>
            <person name="Haridas S."/>
            <person name="Albert R."/>
            <person name="Binder M."/>
            <person name="Bloem J."/>
            <person name="Labutti K."/>
            <person name="Salamov A."/>
            <person name="Andreopoulos B."/>
            <person name="Baker S."/>
            <person name="Barry K."/>
            <person name="Bills G."/>
            <person name="Bluhm B."/>
            <person name="Cannon C."/>
            <person name="Castanera R."/>
            <person name="Culley D."/>
            <person name="Daum C."/>
            <person name="Ezra D."/>
            <person name="Gonzalez J."/>
            <person name="Henrissat B."/>
            <person name="Kuo A."/>
            <person name="Liang C."/>
            <person name="Lipzen A."/>
            <person name="Lutzoni F."/>
            <person name="Magnuson J."/>
            <person name="Mondo S."/>
            <person name="Nolan M."/>
            <person name="Ohm R."/>
            <person name="Pangilinan J."/>
            <person name="Park H.-J."/>
            <person name="Ramirez L."/>
            <person name="Alfaro M."/>
            <person name="Sun H."/>
            <person name="Tritt A."/>
            <person name="Yoshinaga Y."/>
            <person name="Zwiers L.-H."/>
            <person name="Turgeon B."/>
            <person name="Goodwin S."/>
            <person name="Spatafora J."/>
            <person name="Crous P."/>
            <person name="Grigoriev I."/>
        </authorList>
    </citation>
    <scope>NUCLEOTIDE SEQUENCE</scope>
    <source>
        <strain evidence="7">CBS 113979</strain>
    </source>
</reference>
<evidence type="ECO:0000313" key="8">
    <source>
        <dbReference type="Proteomes" id="UP000800041"/>
    </source>
</evidence>
<dbReference type="EMBL" id="ML977143">
    <property type="protein sequence ID" value="KAF1990081.1"/>
    <property type="molecule type" value="Genomic_DNA"/>
</dbReference>
<dbReference type="InterPro" id="IPR002938">
    <property type="entry name" value="FAD-bd"/>
</dbReference>
<dbReference type="InterPro" id="IPR036188">
    <property type="entry name" value="FAD/NAD-bd_sf"/>
</dbReference>
<dbReference type="InterPro" id="IPR050493">
    <property type="entry name" value="FAD-dep_Monooxygenase_BioMet"/>
</dbReference>
<sequence>MTEAVKVLHIAIIGAGMGGLATALALAKKGFTHIEVYESASSLGFVGAGIQMAPNMARVLGRLGCWEEIKREATNVRETSIRKSETNEELAHVPMPDIESLYGFPHMVGHRAKLAGEMYKACQKEPSITFFFATTVDKVTFSAKPSFTAIPRKGGEPYQVHCDVLLAADGIKSVVRPQMLRALGVDAEVVNSGQAAYRIMLKREDLEHDAELLGLLDGDMVCRWIGERRHIIAYPVAGKSIYNISSAHPDTNFASAPSASYTTKGSKAAMLAIYATFCPTVQKLLNLVPDGEVCEWKLRIHAPLPTWTYGSTALLGDACHPTLPHLNQGAAQAIEDAGVLSVVLARCPDPSPAAVGRALKVYERVRKERAELLVSMAAQSGRALHLGEGKAKEERDRAFKALTKGEGKGGPSPDKWADREVQRMIYGHDCVGVAEEGFEGIYRSLP</sequence>
<dbReference type="PANTHER" id="PTHR13789:SF147">
    <property type="entry name" value="PUTATIVE (AFU_ORTHOLOGUE AFUA_2G01950)-RELATED"/>
    <property type="match status" value="1"/>
</dbReference>
<dbReference type="AlphaFoldDB" id="A0A6G1HA44"/>
<dbReference type="SUPFAM" id="SSF54373">
    <property type="entry name" value="FAD-linked reductases, C-terminal domain"/>
    <property type="match status" value="1"/>
</dbReference>
<organism evidence="7 8">
    <name type="scientific">Aulographum hederae CBS 113979</name>
    <dbReference type="NCBI Taxonomy" id="1176131"/>
    <lineage>
        <taxon>Eukaryota</taxon>
        <taxon>Fungi</taxon>
        <taxon>Dikarya</taxon>
        <taxon>Ascomycota</taxon>
        <taxon>Pezizomycotina</taxon>
        <taxon>Dothideomycetes</taxon>
        <taxon>Pleosporomycetidae</taxon>
        <taxon>Aulographales</taxon>
        <taxon>Aulographaceae</taxon>
    </lineage>
</organism>
<dbReference type="GO" id="GO:0004497">
    <property type="term" value="F:monooxygenase activity"/>
    <property type="evidence" value="ECO:0007669"/>
    <property type="project" value="UniProtKB-KW"/>
</dbReference>
<keyword evidence="5" id="KW-0503">Monooxygenase</keyword>
<dbReference type="PANTHER" id="PTHR13789">
    <property type="entry name" value="MONOOXYGENASE"/>
    <property type="match status" value="1"/>
</dbReference>
<dbReference type="OrthoDB" id="1878542at2759"/>
<feature type="domain" description="FAD-binding" evidence="6">
    <location>
        <begin position="10"/>
        <end position="179"/>
    </location>
</feature>
<evidence type="ECO:0000256" key="4">
    <source>
        <dbReference type="ARBA" id="ARBA00023002"/>
    </source>
</evidence>
<gene>
    <name evidence="7" type="ORF">K402DRAFT_371042</name>
</gene>
<evidence type="ECO:0000313" key="7">
    <source>
        <dbReference type="EMBL" id="KAF1990081.1"/>
    </source>
</evidence>
<dbReference type="FunFam" id="3.50.50.60:FF:000115">
    <property type="entry name" value="Salicylate hydroxylase, putative"/>
    <property type="match status" value="1"/>
</dbReference>
<dbReference type="GO" id="GO:0071949">
    <property type="term" value="F:FAD binding"/>
    <property type="evidence" value="ECO:0007669"/>
    <property type="project" value="InterPro"/>
</dbReference>
<proteinExistence type="inferred from homology"/>
<keyword evidence="2" id="KW-0285">Flavoprotein</keyword>
<evidence type="ECO:0000256" key="3">
    <source>
        <dbReference type="ARBA" id="ARBA00022827"/>
    </source>
</evidence>
<evidence type="ECO:0000256" key="5">
    <source>
        <dbReference type="ARBA" id="ARBA00023033"/>
    </source>
</evidence>
<dbReference type="Pfam" id="PF01494">
    <property type="entry name" value="FAD_binding_3"/>
    <property type="match status" value="1"/>
</dbReference>
<dbReference type="Proteomes" id="UP000800041">
    <property type="component" value="Unassembled WGS sequence"/>
</dbReference>
<name>A0A6G1HA44_9PEZI</name>
<keyword evidence="8" id="KW-1185">Reference proteome</keyword>
<dbReference type="Gene3D" id="3.50.50.60">
    <property type="entry name" value="FAD/NAD(P)-binding domain"/>
    <property type="match status" value="1"/>
</dbReference>
<dbReference type="PRINTS" id="PR00420">
    <property type="entry name" value="RNGMNOXGNASE"/>
</dbReference>
<comment type="similarity">
    <text evidence="1">Belongs to the paxM FAD-dependent monooxygenase family.</text>
</comment>
<dbReference type="SUPFAM" id="SSF51905">
    <property type="entry name" value="FAD/NAD(P)-binding domain"/>
    <property type="match status" value="1"/>
</dbReference>
<keyword evidence="4" id="KW-0560">Oxidoreductase</keyword>
<protein>
    <submittedName>
        <fullName evidence="7">FAD/NAD(P)-binding domain-containing protein</fullName>
    </submittedName>
</protein>
<accession>A0A6G1HA44</accession>
<keyword evidence="3" id="KW-0274">FAD</keyword>
<evidence type="ECO:0000256" key="1">
    <source>
        <dbReference type="ARBA" id="ARBA00007992"/>
    </source>
</evidence>